<gene>
    <name evidence="1" type="ORF">A9O66_24735</name>
</gene>
<evidence type="ECO:0000313" key="2">
    <source>
        <dbReference type="Proteomes" id="UP000509548"/>
    </source>
</evidence>
<evidence type="ECO:0008006" key="3">
    <source>
        <dbReference type="Google" id="ProtNLM"/>
    </source>
</evidence>
<dbReference type="Proteomes" id="UP000509548">
    <property type="component" value="Chromosome 2"/>
</dbReference>
<dbReference type="Pfam" id="PF11185">
    <property type="entry name" value="DUF2971"/>
    <property type="match status" value="1"/>
</dbReference>
<sequence>MRAIDDQYRLYCLLPDPLNPLMWAHYGDSHRGIALEFDTNADQIMWAYRVHYRADYPTIRMYEDDNNANLVPIFMKSNVWEYEREYRLIAEERDQPRANMLTTRNSTLRLAGGALVGVVLGCQCDENRALEVLGRYGQNLRVRRAKRVPDRYALTLETIR</sequence>
<proteinExistence type="predicted"/>
<dbReference type="EMBL" id="CP015959">
    <property type="protein sequence ID" value="QLB65585.1"/>
    <property type="molecule type" value="Genomic_DNA"/>
</dbReference>
<accession>A0A9Q6S6N9</accession>
<name>A0A9Q6S6N9_9BURK</name>
<evidence type="ECO:0000313" key="1">
    <source>
        <dbReference type="EMBL" id="QLB65585.1"/>
    </source>
</evidence>
<organism evidence="1 2">
    <name type="scientific">Paraburkholderia caribensis</name>
    <dbReference type="NCBI Taxonomy" id="75105"/>
    <lineage>
        <taxon>Bacteria</taxon>
        <taxon>Pseudomonadati</taxon>
        <taxon>Pseudomonadota</taxon>
        <taxon>Betaproteobacteria</taxon>
        <taxon>Burkholderiales</taxon>
        <taxon>Burkholderiaceae</taxon>
        <taxon>Paraburkholderia</taxon>
    </lineage>
</organism>
<protein>
    <recommendedName>
        <fullName evidence="3">DUF2971 domain-containing protein</fullName>
    </recommendedName>
</protein>
<reference evidence="1 2" key="1">
    <citation type="journal article" date="2014" name="Genome Announc.">
        <title>Draft Genome Sequence of the Haloacid-Degrading Burkholderia caribensis Strain MBA4.</title>
        <authorList>
            <person name="Pan Y."/>
            <person name="Kong K.F."/>
            <person name="Tsang J.S."/>
        </authorList>
    </citation>
    <scope>NUCLEOTIDE SEQUENCE [LARGE SCALE GENOMIC DNA]</scope>
    <source>
        <strain evidence="1 2">852011</strain>
    </source>
</reference>
<dbReference type="AlphaFoldDB" id="A0A9Q6S6N9"/>
<dbReference type="InterPro" id="IPR021352">
    <property type="entry name" value="DUF2971"/>
</dbReference>